<dbReference type="GO" id="GO:0000287">
    <property type="term" value="F:magnesium ion binding"/>
    <property type="evidence" value="ECO:0007669"/>
    <property type="project" value="InterPro"/>
</dbReference>
<protein>
    <submittedName>
        <fullName evidence="1">Uncharacterized protein</fullName>
    </submittedName>
</protein>
<dbReference type="EMBL" id="NMTZ01000027">
    <property type="protein sequence ID" value="PDX83026.1"/>
    <property type="molecule type" value="Genomic_DNA"/>
</dbReference>
<dbReference type="SUPFAM" id="SSF103084">
    <property type="entry name" value="Holliday junction resolvase RusA"/>
    <property type="match status" value="1"/>
</dbReference>
<evidence type="ECO:0000313" key="2">
    <source>
        <dbReference type="Proteomes" id="UP000220480"/>
    </source>
</evidence>
<dbReference type="GO" id="GO:0006281">
    <property type="term" value="P:DNA repair"/>
    <property type="evidence" value="ECO:0007669"/>
    <property type="project" value="InterPro"/>
</dbReference>
<dbReference type="InterPro" id="IPR036614">
    <property type="entry name" value="RusA-like_sf"/>
</dbReference>
<name>A0A2A7AV50_9FIRM</name>
<dbReference type="Pfam" id="PF05866">
    <property type="entry name" value="RusA"/>
    <property type="match status" value="1"/>
</dbReference>
<organism evidence="1 2">
    <name type="scientific">Faecalibacterium prausnitzii</name>
    <dbReference type="NCBI Taxonomy" id="853"/>
    <lineage>
        <taxon>Bacteria</taxon>
        <taxon>Bacillati</taxon>
        <taxon>Bacillota</taxon>
        <taxon>Clostridia</taxon>
        <taxon>Eubacteriales</taxon>
        <taxon>Oscillospiraceae</taxon>
        <taxon>Faecalibacterium</taxon>
    </lineage>
</organism>
<dbReference type="RefSeq" id="WP_097780255.1">
    <property type="nucleotide sequence ID" value="NZ_NMTZ01000027.1"/>
</dbReference>
<accession>A0A2A7AV50</accession>
<reference evidence="1 2" key="1">
    <citation type="journal article" date="2017" name="Front. Microbiol.">
        <title>New Insights into the Diversity of the Genus Faecalibacterium.</title>
        <authorList>
            <person name="Benevides L."/>
            <person name="Burman S."/>
            <person name="Martin R."/>
            <person name="Robert V."/>
            <person name="Thomas M."/>
            <person name="Miquel S."/>
            <person name="Chain F."/>
            <person name="Sokol H."/>
            <person name="Bermudez-Humaran L.G."/>
            <person name="Morrison M."/>
            <person name="Langella P."/>
            <person name="Azevedo V.A."/>
            <person name="Chatel J.M."/>
            <person name="Soares S."/>
        </authorList>
    </citation>
    <scope>NUCLEOTIDE SEQUENCE [LARGE SCALE GENOMIC DNA]</scope>
    <source>
        <strain evidence="1 2">CNCM I 4644</strain>
    </source>
</reference>
<dbReference type="GO" id="GO:0006310">
    <property type="term" value="P:DNA recombination"/>
    <property type="evidence" value="ECO:0007669"/>
    <property type="project" value="InterPro"/>
</dbReference>
<evidence type="ECO:0000313" key="1">
    <source>
        <dbReference type="EMBL" id="PDX83026.1"/>
    </source>
</evidence>
<dbReference type="InterPro" id="IPR008822">
    <property type="entry name" value="Endonuclease_RusA-like"/>
</dbReference>
<dbReference type="Proteomes" id="UP000220480">
    <property type="component" value="Unassembled WGS sequence"/>
</dbReference>
<dbReference type="Gene3D" id="3.30.1330.70">
    <property type="entry name" value="Holliday junction resolvase RusA"/>
    <property type="match status" value="1"/>
</dbReference>
<comment type="caution">
    <text evidence="1">The sequence shown here is derived from an EMBL/GenBank/DDBJ whole genome shotgun (WGS) entry which is preliminary data.</text>
</comment>
<dbReference type="AlphaFoldDB" id="A0A2A7AV50"/>
<proteinExistence type="predicted"/>
<gene>
    <name evidence="1" type="ORF">CGS59_12980</name>
</gene>
<sequence>MRTQFCIYGEPRGKERPKFSTVCGHVTARTPENTVLYENLVKTEYRIQSGVRFADDAMLSVRIFAFLSVPRSASQKKHLAMIDRLIRPTRKPDFDNIGKIICDALNGIAYRDDAQIVDALVRKFYSDIPRVIVEISDIPYEQ</sequence>